<dbReference type="SUPFAM" id="SSF57850">
    <property type="entry name" value="RING/U-box"/>
    <property type="match status" value="1"/>
</dbReference>
<gene>
    <name evidence="7" type="ORF">CTEN210_03637</name>
</gene>
<evidence type="ECO:0000313" key="7">
    <source>
        <dbReference type="EMBL" id="GFH47162.1"/>
    </source>
</evidence>
<feature type="region of interest" description="Disordered" evidence="5">
    <location>
        <begin position="1"/>
        <end position="82"/>
    </location>
</feature>
<dbReference type="InterPro" id="IPR001841">
    <property type="entry name" value="Znf_RING"/>
</dbReference>
<keyword evidence="1" id="KW-0479">Metal-binding</keyword>
<dbReference type="Gene3D" id="3.30.40.10">
    <property type="entry name" value="Zinc/RING finger domain, C3HC4 (zinc finger)"/>
    <property type="match status" value="1"/>
</dbReference>
<dbReference type="Pfam" id="PF00097">
    <property type="entry name" value="zf-C3HC4"/>
    <property type="match status" value="1"/>
</dbReference>
<feature type="region of interest" description="Disordered" evidence="5">
    <location>
        <begin position="163"/>
        <end position="219"/>
    </location>
</feature>
<dbReference type="PANTHER" id="PTHR33418:SF1">
    <property type="entry name" value="HELICASE-ASSOCIATED DOMAIN-CONTAINING PROTEIN"/>
    <property type="match status" value="1"/>
</dbReference>
<reference evidence="7 8" key="1">
    <citation type="journal article" date="2021" name="Sci. Rep.">
        <title>The genome of the diatom Chaetoceros tenuissimus carries an ancient integrated fragment of an extant virus.</title>
        <authorList>
            <person name="Hongo Y."/>
            <person name="Kimura K."/>
            <person name="Takaki Y."/>
            <person name="Yoshida Y."/>
            <person name="Baba S."/>
            <person name="Kobayashi G."/>
            <person name="Nagasaki K."/>
            <person name="Hano T."/>
            <person name="Tomaru Y."/>
        </authorList>
    </citation>
    <scope>NUCLEOTIDE SEQUENCE [LARGE SCALE GENOMIC DNA]</scope>
    <source>
        <strain evidence="7 8">NIES-3715</strain>
    </source>
</reference>
<dbReference type="InterPro" id="IPR013083">
    <property type="entry name" value="Znf_RING/FYVE/PHD"/>
</dbReference>
<evidence type="ECO:0000256" key="4">
    <source>
        <dbReference type="PROSITE-ProRule" id="PRU00175"/>
    </source>
</evidence>
<keyword evidence="8" id="KW-1185">Reference proteome</keyword>
<keyword evidence="2 4" id="KW-0863">Zinc-finger</keyword>
<evidence type="ECO:0000256" key="3">
    <source>
        <dbReference type="ARBA" id="ARBA00022833"/>
    </source>
</evidence>
<evidence type="ECO:0000313" key="8">
    <source>
        <dbReference type="Proteomes" id="UP001054902"/>
    </source>
</evidence>
<dbReference type="PROSITE" id="PS00518">
    <property type="entry name" value="ZF_RING_1"/>
    <property type="match status" value="1"/>
</dbReference>
<dbReference type="InterPro" id="IPR018957">
    <property type="entry name" value="Znf_C3HC4_RING-type"/>
</dbReference>
<accession>A0AAD3H1J0</accession>
<evidence type="ECO:0000256" key="1">
    <source>
        <dbReference type="ARBA" id="ARBA00022723"/>
    </source>
</evidence>
<dbReference type="InterPro" id="IPR005114">
    <property type="entry name" value="Helicase_assoc"/>
</dbReference>
<dbReference type="EMBL" id="BLLK01000022">
    <property type="protein sequence ID" value="GFH47162.1"/>
    <property type="molecule type" value="Genomic_DNA"/>
</dbReference>
<dbReference type="Gene3D" id="6.10.140.530">
    <property type="match status" value="4"/>
</dbReference>
<organism evidence="7 8">
    <name type="scientific">Chaetoceros tenuissimus</name>
    <dbReference type="NCBI Taxonomy" id="426638"/>
    <lineage>
        <taxon>Eukaryota</taxon>
        <taxon>Sar</taxon>
        <taxon>Stramenopiles</taxon>
        <taxon>Ochrophyta</taxon>
        <taxon>Bacillariophyta</taxon>
        <taxon>Coscinodiscophyceae</taxon>
        <taxon>Chaetocerotophycidae</taxon>
        <taxon>Chaetocerotales</taxon>
        <taxon>Chaetocerotaceae</taxon>
        <taxon>Chaetoceros</taxon>
    </lineage>
</organism>
<feature type="compositionally biased region" description="Acidic residues" evidence="5">
    <location>
        <begin position="36"/>
        <end position="47"/>
    </location>
</feature>
<evidence type="ECO:0000259" key="6">
    <source>
        <dbReference type="PROSITE" id="PS50089"/>
    </source>
</evidence>
<dbReference type="PROSITE" id="PS50089">
    <property type="entry name" value="ZF_RING_2"/>
    <property type="match status" value="1"/>
</dbReference>
<feature type="domain" description="RING-type" evidence="6">
    <location>
        <begin position="94"/>
        <end position="134"/>
    </location>
</feature>
<name>A0AAD3H1J0_9STRA</name>
<keyword evidence="3" id="KW-0862">Zinc</keyword>
<dbReference type="AlphaFoldDB" id="A0AAD3H1J0"/>
<feature type="compositionally biased region" description="Basic and acidic residues" evidence="5">
    <location>
        <begin position="73"/>
        <end position="82"/>
    </location>
</feature>
<feature type="compositionally biased region" description="Basic and acidic residues" evidence="5">
    <location>
        <begin position="163"/>
        <end position="176"/>
    </location>
</feature>
<evidence type="ECO:0000256" key="2">
    <source>
        <dbReference type="ARBA" id="ARBA00022771"/>
    </source>
</evidence>
<sequence length="539" mass="63073">MSQQIQQERELRRSSRTRNRKSFSDYFSHDDMFTEHEDDDIEEEDLGEEYKDGSDEDYIQEEACVGDDSSDNDSDKKEVSNKASVEDVNTKFACGLCSNILSDPYIIPACCHRFCCKCIQESIQAGIGPCPTCRDHSVSFESLRRDEMMGRLLARYKMLQDKIQKKHDTQEKRTFETYEAVQEENDDKNKATETRARKRQKRESSKNRLNDLKSRRESQAQIQFASSKKIVVTQKGKKQKERLTFEERLDIMKKYKEKHGHCNIPSTNESMGRFCKYIRQIKLGSAKQGKLATYKLTKERIEQLDELGFTWKFDRSFDFYFSALQSFKEEKGHCNVPARYKSGHCTLGSWVVRIRRMKAGTMQNFKRPEAKLTDARIAKLDALGFKWVATFEDYVRDFKAYKEKHDDINVSTTDKDHIKLRYWVSKIRAVRAGTLQPGKSPSLQLTEERIKELDSIGFKWKGRKTFDEYMDDLCEFKAKNGHCDVPFLYSENKSLGRWVGRIRSKKLGKTVDNGGPDRKLTKERIAQLDEMGFNWRLRM</sequence>
<evidence type="ECO:0000256" key="5">
    <source>
        <dbReference type="SAM" id="MobiDB-lite"/>
    </source>
</evidence>
<dbReference type="PANTHER" id="PTHR33418">
    <property type="entry name" value="HELICASE-ASSOCIATED"/>
    <property type="match status" value="1"/>
</dbReference>
<feature type="compositionally biased region" description="Basic and acidic residues" evidence="5">
    <location>
        <begin position="202"/>
        <end position="218"/>
    </location>
</feature>
<dbReference type="InterPro" id="IPR017907">
    <property type="entry name" value="Znf_RING_CS"/>
</dbReference>
<dbReference type="Proteomes" id="UP001054902">
    <property type="component" value="Unassembled WGS sequence"/>
</dbReference>
<proteinExistence type="predicted"/>
<dbReference type="Pfam" id="PF03457">
    <property type="entry name" value="HA"/>
    <property type="match status" value="4"/>
</dbReference>
<protein>
    <recommendedName>
        <fullName evidence="6">RING-type domain-containing protein</fullName>
    </recommendedName>
</protein>
<feature type="compositionally biased region" description="Acidic residues" evidence="5">
    <location>
        <begin position="54"/>
        <end position="72"/>
    </location>
</feature>
<dbReference type="GO" id="GO:0008270">
    <property type="term" value="F:zinc ion binding"/>
    <property type="evidence" value="ECO:0007669"/>
    <property type="project" value="UniProtKB-KW"/>
</dbReference>
<comment type="caution">
    <text evidence="7">The sequence shown here is derived from an EMBL/GenBank/DDBJ whole genome shotgun (WGS) entry which is preliminary data.</text>
</comment>